<feature type="active site" description="Nucleophile" evidence="4">
    <location>
        <position position="10"/>
    </location>
</feature>
<evidence type="ECO:0000313" key="6">
    <source>
        <dbReference type="EMBL" id="RHM99754.1"/>
    </source>
</evidence>
<name>A0A415TEA8_9BACT</name>
<organism evidence="6 7">
    <name type="scientific">Phocaeicola plebeius</name>
    <dbReference type="NCBI Taxonomy" id="310297"/>
    <lineage>
        <taxon>Bacteria</taxon>
        <taxon>Pseudomonadati</taxon>
        <taxon>Bacteroidota</taxon>
        <taxon>Bacteroidia</taxon>
        <taxon>Bacteroidales</taxon>
        <taxon>Bacteroidaceae</taxon>
        <taxon>Phocaeicola</taxon>
    </lineage>
</organism>
<proteinExistence type="inferred from homology"/>
<dbReference type="PANTHER" id="PTHR47439:SF1">
    <property type="entry name" value="ACID PHOSPHATASE"/>
    <property type="match status" value="1"/>
</dbReference>
<comment type="similarity">
    <text evidence="1">Belongs to the low molecular weight phosphotyrosine protein phosphatase family.</text>
</comment>
<gene>
    <name evidence="6" type="ORF">DWZ34_04045</name>
</gene>
<dbReference type="PANTHER" id="PTHR47439">
    <property type="entry name" value="LOW MOLECULAR WEIGHT PHOSPHOTYROSINE PROTEIN PHOSPHATASE-RELATED"/>
    <property type="match status" value="1"/>
</dbReference>
<dbReference type="Proteomes" id="UP000285109">
    <property type="component" value="Unassembled WGS sequence"/>
</dbReference>
<dbReference type="RefSeq" id="WP_118026132.1">
    <property type="nucleotide sequence ID" value="NZ_DBEXEW010000130.1"/>
</dbReference>
<evidence type="ECO:0000256" key="4">
    <source>
        <dbReference type="PIRSR" id="PIRSR617867-1"/>
    </source>
</evidence>
<dbReference type="InterPro" id="IPR023485">
    <property type="entry name" value="Ptyr_pPase"/>
</dbReference>
<feature type="active site" evidence="4">
    <location>
        <position position="16"/>
    </location>
</feature>
<evidence type="ECO:0000256" key="2">
    <source>
        <dbReference type="ARBA" id="ARBA00022801"/>
    </source>
</evidence>
<dbReference type="InterPro" id="IPR017867">
    <property type="entry name" value="Tyr_phospatase_low_mol_wt"/>
</dbReference>
<sequence length="159" mass="18461">MMKQRILFVCLGNICRSSSAEEIMRTLVRRAGREKEFEIDSAGISGFHEGELPDERMRAHASRRGYQLTHRSRPVRTEDFYHFDWILGMDDRNIDALHDKAPDVENEQKIHRMTDFCRNKVIDYVPDPYYGGAQGFENVLDILEDACEGLLAHLSDEKK</sequence>
<dbReference type="PRINTS" id="PR00719">
    <property type="entry name" value="LMWPTPASE"/>
</dbReference>
<feature type="active site" description="Proton donor" evidence="4">
    <location>
        <position position="127"/>
    </location>
</feature>
<evidence type="ECO:0000256" key="1">
    <source>
        <dbReference type="ARBA" id="ARBA00011063"/>
    </source>
</evidence>
<reference evidence="6 7" key="1">
    <citation type="submission" date="2018-08" db="EMBL/GenBank/DDBJ databases">
        <title>A genome reference for cultivated species of the human gut microbiota.</title>
        <authorList>
            <person name="Zou Y."/>
            <person name="Xue W."/>
            <person name="Luo G."/>
        </authorList>
    </citation>
    <scope>NUCLEOTIDE SEQUENCE [LARGE SCALE GENOMIC DNA]</scope>
    <source>
        <strain evidence="6 7">AF31-28B-AC</strain>
    </source>
</reference>
<accession>A0A415TEA8</accession>
<feature type="domain" description="Phosphotyrosine protein phosphatase I" evidence="5">
    <location>
        <begin position="4"/>
        <end position="153"/>
    </location>
</feature>
<keyword evidence="3" id="KW-0904">Protein phosphatase</keyword>
<evidence type="ECO:0000259" key="5">
    <source>
        <dbReference type="SMART" id="SM00226"/>
    </source>
</evidence>
<dbReference type="Pfam" id="PF01451">
    <property type="entry name" value="LMWPc"/>
    <property type="match status" value="1"/>
</dbReference>
<dbReference type="EMBL" id="QRQK01000005">
    <property type="protein sequence ID" value="RHM99754.1"/>
    <property type="molecule type" value="Genomic_DNA"/>
</dbReference>
<dbReference type="GO" id="GO:0004725">
    <property type="term" value="F:protein tyrosine phosphatase activity"/>
    <property type="evidence" value="ECO:0007669"/>
    <property type="project" value="InterPro"/>
</dbReference>
<dbReference type="Gene3D" id="3.40.50.2300">
    <property type="match status" value="1"/>
</dbReference>
<comment type="caution">
    <text evidence="6">The sequence shown here is derived from an EMBL/GenBank/DDBJ whole genome shotgun (WGS) entry which is preliminary data.</text>
</comment>
<dbReference type="SMART" id="SM00226">
    <property type="entry name" value="LMWPc"/>
    <property type="match status" value="1"/>
</dbReference>
<dbReference type="SUPFAM" id="SSF52788">
    <property type="entry name" value="Phosphotyrosine protein phosphatases I"/>
    <property type="match status" value="1"/>
</dbReference>
<evidence type="ECO:0000256" key="3">
    <source>
        <dbReference type="ARBA" id="ARBA00022912"/>
    </source>
</evidence>
<dbReference type="InterPro" id="IPR036196">
    <property type="entry name" value="Ptyr_pPase_sf"/>
</dbReference>
<dbReference type="AlphaFoldDB" id="A0A415TEA8"/>
<evidence type="ECO:0000313" key="7">
    <source>
        <dbReference type="Proteomes" id="UP000285109"/>
    </source>
</evidence>
<keyword evidence="2" id="KW-0378">Hydrolase</keyword>
<dbReference type="CDD" id="cd16343">
    <property type="entry name" value="LMWPTP"/>
    <property type="match status" value="1"/>
</dbReference>
<dbReference type="InterPro" id="IPR052995">
    <property type="entry name" value="LMW-PTP"/>
</dbReference>
<protein>
    <submittedName>
        <fullName evidence="6">Low molecular weight phosphotyrosine protein phosphatase</fullName>
    </submittedName>
</protein>
<dbReference type="FunFam" id="3.40.50.2300:FF:000113">
    <property type="entry name" value="Low molecular weight protein-tyrosine-phosphatase"/>
    <property type="match status" value="1"/>
</dbReference>